<dbReference type="EMBL" id="FONT01000003">
    <property type="protein sequence ID" value="SFE74491.1"/>
    <property type="molecule type" value="Genomic_DNA"/>
</dbReference>
<organism evidence="2 3">
    <name type="scientific">Alteribacillus iranensis</name>
    <dbReference type="NCBI Taxonomy" id="930128"/>
    <lineage>
        <taxon>Bacteria</taxon>
        <taxon>Bacillati</taxon>
        <taxon>Bacillota</taxon>
        <taxon>Bacilli</taxon>
        <taxon>Bacillales</taxon>
        <taxon>Bacillaceae</taxon>
        <taxon>Alteribacillus</taxon>
    </lineage>
</organism>
<gene>
    <name evidence="2" type="ORF">SAMN05192532_103347</name>
</gene>
<evidence type="ECO:0000313" key="3">
    <source>
        <dbReference type="Proteomes" id="UP000199516"/>
    </source>
</evidence>
<protein>
    <recommendedName>
        <fullName evidence="4">Spore coat protein CotO</fullName>
    </recommendedName>
</protein>
<sequence length="164" mass="19249">MFLGGGTVEKEYMEDGQPLFYIEQPEWKRPPQTGQTVSVKKKTSDTENKRKKKRERDRRKIREKTVELEKDSQTETVGKEEPEATHETKREQHDIKQDVLDTLDYLEDVPHYIHPVITCETEEEFVEGSILETTNETITIQEDHQVEPVSIKLKEILNIRIISL</sequence>
<reference evidence="2" key="1">
    <citation type="submission" date="2016-10" db="EMBL/GenBank/DDBJ databases">
        <authorList>
            <person name="de Groot N.N."/>
        </authorList>
    </citation>
    <scope>NUCLEOTIDE SEQUENCE [LARGE SCALE GENOMIC DNA]</scope>
    <source>
        <strain evidence="2">DSM 23995</strain>
    </source>
</reference>
<feature type="compositionally biased region" description="Basic and acidic residues" evidence="1">
    <location>
        <begin position="58"/>
        <end position="93"/>
    </location>
</feature>
<evidence type="ECO:0008006" key="4">
    <source>
        <dbReference type="Google" id="ProtNLM"/>
    </source>
</evidence>
<proteinExistence type="predicted"/>
<feature type="region of interest" description="Disordered" evidence="1">
    <location>
        <begin position="22"/>
        <end position="93"/>
    </location>
</feature>
<accession>A0A1I2D1U9</accession>
<dbReference type="Proteomes" id="UP000199516">
    <property type="component" value="Unassembled WGS sequence"/>
</dbReference>
<dbReference type="AlphaFoldDB" id="A0A1I2D1U9"/>
<evidence type="ECO:0000313" key="2">
    <source>
        <dbReference type="EMBL" id="SFE74491.1"/>
    </source>
</evidence>
<evidence type="ECO:0000256" key="1">
    <source>
        <dbReference type="SAM" id="MobiDB-lite"/>
    </source>
</evidence>
<name>A0A1I2D1U9_9BACI</name>
<keyword evidence="3" id="KW-1185">Reference proteome</keyword>